<feature type="transmembrane region" description="Helical" evidence="1">
    <location>
        <begin position="12"/>
        <end position="28"/>
    </location>
</feature>
<proteinExistence type="predicted"/>
<keyword evidence="1" id="KW-0812">Transmembrane</keyword>
<organism evidence="2 3">
    <name type="scientific">Myxococcus landrumensis</name>
    <dbReference type="NCBI Taxonomy" id="2813577"/>
    <lineage>
        <taxon>Bacteria</taxon>
        <taxon>Pseudomonadati</taxon>
        <taxon>Myxococcota</taxon>
        <taxon>Myxococcia</taxon>
        <taxon>Myxococcales</taxon>
        <taxon>Cystobacterineae</taxon>
        <taxon>Myxococcaceae</taxon>
        <taxon>Myxococcus</taxon>
    </lineage>
</organism>
<sequence length="93" mass="9721">MHWTLQPTKSAALAVVCAGAAMLLAPWVKPMPALLPAVGALCGVIVGAIQARSLRSAPDAFRAAKSAMDVRRTMSATPPGKWAIRSHWVTATS</sequence>
<evidence type="ECO:0008006" key="4">
    <source>
        <dbReference type="Google" id="ProtNLM"/>
    </source>
</evidence>
<keyword evidence="3" id="KW-1185">Reference proteome</keyword>
<dbReference type="Proteomes" id="UP000663090">
    <property type="component" value="Chromosome"/>
</dbReference>
<evidence type="ECO:0000256" key="1">
    <source>
        <dbReference type="SAM" id="Phobius"/>
    </source>
</evidence>
<accession>A0ABX7N2P4</accession>
<dbReference type="RefSeq" id="WP_206713416.1">
    <property type="nucleotide sequence ID" value="NZ_CP071091.1"/>
</dbReference>
<gene>
    <name evidence="2" type="ORF">JY572_25135</name>
</gene>
<protein>
    <recommendedName>
        <fullName evidence="4">Lipoprotein</fullName>
    </recommendedName>
</protein>
<keyword evidence="1" id="KW-1133">Transmembrane helix</keyword>
<keyword evidence="1" id="KW-0472">Membrane</keyword>
<dbReference type="EMBL" id="CP071091">
    <property type="protein sequence ID" value="QSQ11671.1"/>
    <property type="molecule type" value="Genomic_DNA"/>
</dbReference>
<name>A0ABX7N2P4_9BACT</name>
<evidence type="ECO:0000313" key="3">
    <source>
        <dbReference type="Proteomes" id="UP000663090"/>
    </source>
</evidence>
<evidence type="ECO:0000313" key="2">
    <source>
        <dbReference type="EMBL" id="QSQ11671.1"/>
    </source>
</evidence>
<reference evidence="2 3" key="1">
    <citation type="submission" date="2021-02" db="EMBL/GenBank/DDBJ databases">
        <title>De Novo genome assembly of isolated myxobacteria.</title>
        <authorList>
            <person name="Stevens D.C."/>
        </authorList>
    </citation>
    <scope>NUCLEOTIDE SEQUENCE [LARGE SCALE GENOMIC DNA]</scope>
    <source>
        <strain evidence="2 3">SCHIC003</strain>
    </source>
</reference>
<feature type="transmembrane region" description="Helical" evidence="1">
    <location>
        <begin position="34"/>
        <end position="51"/>
    </location>
</feature>